<dbReference type="InterPro" id="IPR036388">
    <property type="entry name" value="WH-like_DNA-bd_sf"/>
</dbReference>
<dbReference type="SMART" id="SM00347">
    <property type="entry name" value="HTH_MARR"/>
    <property type="match status" value="1"/>
</dbReference>
<sequence>MTASERGRDEDLLHLDRQLCFPLYAATNLLQRLYRPLLKPLGLTYSQYLVMLVLWEREEVSVGELGGCLHLDVGTLSPLLKRMEEAGLIVRRRDVADERRVFAAPTAHGWALYDEVRRIPEALAERTGLVAEEGEQLRAQAQAFVVRLAGVV</sequence>
<keyword evidence="3" id="KW-0805">Transcription regulation</keyword>
<dbReference type="InterPro" id="IPR039422">
    <property type="entry name" value="MarR/SlyA-like"/>
</dbReference>
<evidence type="ECO:0000256" key="1">
    <source>
        <dbReference type="ARBA" id="ARBA00004496"/>
    </source>
</evidence>
<dbReference type="GO" id="GO:0005737">
    <property type="term" value="C:cytoplasm"/>
    <property type="evidence" value="ECO:0007669"/>
    <property type="project" value="UniProtKB-SubCell"/>
</dbReference>
<proteinExistence type="predicted"/>
<dbReference type="GO" id="GO:0006950">
    <property type="term" value="P:response to stress"/>
    <property type="evidence" value="ECO:0007669"/>
    <property type="project" value="TreeGrafter"/>
</dbReference>
<gene>
    <name evidence="7" type="ORF">A9C11_20845</name>
</gene>
<evidence type="ECO:0000256" key="2">
    <source>
        <dbReference type="ARBA" id="ARBA00022490"/>
    </source>
</evidence>
<evidence type="ECO:0000313" key="7">
    <source>
        <dbReference type="EMBL" id="ANI16269.1"/>
    </source>
</evidence>
<dbReference type="SUPFAM" id="SSF46785">
    <property type="entry name" value="Winged helix' DNA-binding domain"/>
    <property type="match status" value="1"/>
</dbReference>
<evidence type="ECO:0000256" key="4">
    <source>
        <dbReference type="ARBA" id="ARBA00023125"/>
    </source>
</evidence>
<evidence type="ECO:0000256" key="3">
    <source>
        <dbReference type="ARBA" id="ARBA00023015"/>
    </source>
</evidence>
<reference evidence="7 8" key="1">
    <citation type="submission" date="2016-05" db="EMBL/GenBank/DDBJ databases">
        <title>Genome Sequence of Pseudomonas citronellolis Strain SJTE-3, an Estrogens and Persistent Organic Pollutants degradation strain.</title>
        <authorList>
            <person name="Liang R."/>
        </authorList>
    </citation>
    <scope>NUCLEOTIDE SEQUENCE [LARGE SCALE GENOMIC DNA]</scope>
    <source>
        <strain evidence="7 8">SJTE-3</strain>
    </source>
</reference>
<accession>A0A1A9KFJ7</accession>
<evidence type="ECO:0000259" key="6">
    <source>
        <dbReference type="PROSITE" id="PS50995"/>
    </source>
</evidence>
<dbReference type="GO" id="GO:0003677">
    <property type="term" value="F:DNA binding"/>
    <property type="evidence" value="ECO:0007669"/>
    <property type="project" value="UniProtKB-KW"/>
</dbReference>
<dbReference type="Gene3D" id="1.10.10.10">
    <property type="entry name" value="Winged helix-like DNA-binding domain superfamily/Winged helix DNA-binding domain"/>
    <property type="match status" value="1"/>
</dbReference>
<dbReference type="PANTHER" id="PTHR33164:SF5">
    <property type="entry name" value="ORGANIC HYDROPEROXIDE RESISTANCE TRANSCRIPTIONAL REGULATOR"/>
    <property type="match status" value="1"/>
</dbReference>
<dbReference type="InterPro" id="IPR036390">
    <property type="entry name" value="WH_DNA-bd_sf"/>
</dbReference>
<organism evidence="7 8">
    <name type="scientific">Pseudomonas citronellolis</name>
    <dbReference type="NCBI Taxonomy" id="53408"/>
    <lineage>
        <taxon>Bacteria</taxon>
        <taxon>Pseudomonadati</taxon>
        <taxon>Pseudomonadota</taxon>
        <taxon>Gammaproteobacteria</taxon>
        <taxon>Pseudomonadales</taxon>
        <taxon>Pseudomonadaceae</taxon>
        <taxon>Pseudomonas</taxon>
    </lineage>
</organism>
<evidence type="ECO:0000256" key="5">
    <source>
        <dbReference type="ARBA" id="ARBA00023163"/>
    </source>
</evidence>
<dbReference type="InterPro" id="IPR000835">
    <property type="entry name" value="HTH_MarR-typ"/>
</dbReference>
<dbReference type="PROSITE" id="PS50995">
    <property type="entry name" value="HTH_MARR_2"/>
    <property type="match status" value="1"/>
</dbReference>
<protein>
    <submittedName>
        <fullName evidence="7">ArsR family transcriptional regulator</fullName>
    </submittedName>
</protein>
<comment type="subcellular location">
    <subcellularLocation>
        <location evidence="1">Cytoplasm</location>
    </subcellularLocation>
</comment>
<keyword evidence="4" id="KW-0238">DNA-binding</keyword>
<dbReference type="EMBL" id="CP015878">
    <property type="protein sequence ID" value="ANI16269.1"/>
    <property type="molecule type" value="Genomic_DNA"/>
</dbReference>
<feature type="domain" description="HTH marR-type" evidence="6">
    <location>
        <begin position="16"/>
        <end position="146"/>
    </location>
</feature>
<dbReference type="PANTHER" id="PTHR33164">
    <property type="entry name" value="TRANSCRIPTIONAL REGULATOR, MARR FAMILY"/>
    <property type="match status" value="1"/>
</dbReference>
<name>A0A1A9KFJ7_9PSED</name>
<keyword evidence="5" id="KW-0804">Transcription</keyword>
<dbReference type="AlphaFoldDB" id="A0A1A9KFJ7"/>
<dbReference type="InterPro" id="IPR055166">
    <property type="entry name" value="Transc_reg_Sar_Rot_HTH"/>
</dbReference>
<dbReference type="RefSeq" id="WP_034076300.1">
    <property type="nucleotide sequence ID" value="NZ_CP015878.1"/>
</dbReference>
<evidence type="ECO:0000313" key="8">
    <source>
        <dbReference type="Proteomes" id="UP000077748"/>
    </source>
</evidence>
<dbReference type="Pfam" id="PF22381">
    <property type="entry name" value="Staph_reg_Sar_Rot"/>
    <property type="match status" value="1"/>
</dbReference>
<keyword evidence="2" id="KW-0963">Cytoplasm</keyword>
<dbReference type="Proteomes" id="UP000077748">
    <property type="component" value="Chromosome"/>
</dbReference>
<dbReference type="GO" id="GO:0003700">
    <property type="term" value="F:DNA-binding transcription factor activity"/>
    <property type="evidence" value="ECO:0007669"/>
    <property type="project" value="InterPro"/>
</dbReference>